<dbReference type="SUPFAM" id="SSF46785">
    <property type="entry name" value="Winged helix' DNA-binding domain"/>
    <property type="match status" value="1"/>
</dbReference>
<dbReference type="InterPro" id="IPR050661">
    <property type="entry name" value="BglG_antiterminators"/>
</dbReference>
<keyword evidence="1" id="KW-0805">Transcription regulation</keyword>
<name>A0A430B6F6_9ENTE</name>
<gene>
    <name evidence="5" type="ORF">CBF28_05465</name>
</gene>
<dbReference type="Proteomes" id="UP000288028">
    <property type="component" value="Unassembled WGS sequence"/>
</dbReference>
<evidence type="ECO:0000259" key="3">
    <source>
        <dbReference type="Pfam" id="PF05043"/>
    </source>
</evidence>
<dbReference type="GeneID" id="95581744"/>
<dbReference type="InterPro" id="IPR013196">
    <property type="entry name" value="HTH_11"/>
</dbReference>
<evidence type="ECO:0000313" key="6">
    <source>
        <dbReference type="Proteomes" id="UP000288028"/>
    </source>
</evidence>
<organism evidence="5 6">
    <name type="scientific">Vagococcus carniphilus</name>
    <dbReference type="NCBI Taxonomy" id="218144"/>
    <lineage>
        <taxon>Bacteria</taxon>
        <taxon>Bacillati</taxon>
        <taxon>Bacillota</taxon>
        <taxon>Bacilli</taxon>
        <taxon>Lactobacillales</taxon>
        <taxon>Enterococcaceae</taxon>
        <taxon>Vagococcus</taxon>
    </lineage>
</organism>
<dbReference type="PANTHER" id="PTHR30185">
    <property type="entry name" value="CRYPTIC BETA-GLUCOSIDE BGL OPERON ANTITERMINATOR"/>
    <property type="match status" value="1"/>
</dbReference>
<feature type="domain" description="Mga helix-turn-helix" evidence="3">
    <location>
        <begin position="76"/>
        <end position="142"/>
    </location>
</feature>
<dbReference type="EMBL" id="NGKB01000004">
    <property type="protein sequence ID" value="RSU15883.1"/>
    <property type="molecule type" value="Genomic_DNA"/>
</dbReference>
<dbReference type="AlphaFoldDB" id="A0A430B6F6"/>
<proteinExistence type="predicted"/>
<dbReference type="InterPro" id="IPR007737">
    <property type="entry name" value="Mga_HTH"/>
</dbReference>
<accession>A0A430B6F6</accession>
<dbReference type="RefSeq" id="WP_126792766.1">
    <property type="nucleotide sequence ID" value="NZ_CP060720.1"/>
</dbReference>
<dbReference type="Pfam" id="PF08279">
    <property type="entry name" value="HTH_11"/>
    <property type="match status" value="1"/>
</dbReference>
<dbReference type="PANTHER" id="PTHR30185:SF18">
    <property type="entry name" value="TRANSCRIPTIONAL REGULATOR MTLR"/>
    <property type="match status" value="1"/>
</dbReference>
<sequence length="492" mass="57004">MKTIIESYNQRQLDILDILYSKKDWTTIKNIATVLNVTEQTINNDLKKIADIGQENFIIETSLKLGISVPELDAQTLTSLKSSILKNATSIKFILSIFNNPYENLNFHADKLYTSRSTLHRYLGTLNTKLDRYNLSILQDNGGLFLFSENESDLRRFLSILLNETFDFNNKNFIDPDLLIYIEQRIQKMITNSNFINTNDHIIYLQNLYFVSLIRNSQNFSLPSITFNFNYQLDKHDFKEKELSANSMTLPSTTLINAEITNSTLIDIENFIFSNSLTHTSTLDEENNLQIIDGFISDIFTKNNMKPNEERVTFFISSINKLFFNKINSVIPNFLIIDPYQTFATEVKRNYPDIFRLTLQYINHLEANIHAELHSNINEIIHTLFISFPEIMDISYKGNVSIISSHSAEHANFLKKLVCNRIDINTNFSHFITSMSEQDFQLPKQTKLIITNSINIYQNEANAILVSDYPSNKELSDVKVKLKECCVYRNEI</sequence>
<dbReference type="InterPro" id="IPR036388">
    <property type="entry name" value="WH-like_DNA-bd_sf"/>
</dbReference>
<evidence type="ECO:0008006" key="7">
    <source>
        <dbReference type="Google" id="ProtNLM"/>
    </source>
</evidence>
<evidence type="ECO:0000259" key="4">
    <source>
        <dbReference type="Pfam" id="PF08279"/>
    </source>
</evidence>
<dbReference type="Gene3D" id="1.10.10.10">
    <property type="entry name" value="Winged helix-like DNA-binding domain superfamily/Winged helix DNA-binding domain"/>
    <property type="match status" value="1"/>
</dbReference>
<comment type="caution">
    <text evidence="5">The sequence shown here is derived from an EMBL/GenBank/DDBJ whole genome shotgun (WGS) entry which is preliminary data.</text>
</comment>
<evidence type="ECO:0000313" key="5">
    <source>
        <dbReference type="EMBL" id="RSU15883.1"/>
    </source>
</evidence>
<keyword evidence="2" id="KW-0804">Transcription</keyword>
<keyword evidence="6" id="KW-1185">Reference proteome</keyword>
<protein>
    <recommendedName>
        <fullName evidence="7">HTH domain-containing protein</fullName>
    </recommendedName>
</protein>
<dbReference type="OrthoDB" id="2080269at2"/>
<evidence type="ECO:0000256" key="1">
    <source>
        <dbReference type="ARBA" id="ARBA00023015"/>
    </source>
</evidence>
<feature type="domain" description="Helix-turn-helix type 11" evidence="4">
    <location>
        <begin position="11"/>
        <end position="62"/>
    </location>
</feature>
<reference evidence="5 6" key="1">
    <citation type="submission" date="2017-05" db="EMBL/GenBank/DDBJ databases">
        <title>Vagococcus spp. assemblies.</title>
        <authorList>
            <person name="Gulvik C.A."/>
        </authorList>
    </citation>
    <scope>NUCLEOTIDE SEQUENCE [LARGE SCALE GENOMIC DNA]</scope>
    <source>
        <strain evidence="5 6">SS1714</strain>
    </source>
</reference>
<evidence type="ECO:0000256" key="2">
    <source>
        <dbReference type="ARBA" id="ARBA00023163"/>
    </source>
</evidence>
<dbReference type="Pfam" id="PF05043">
    <property type="entry name" value="Mga"/>
    <property type="match status" value="1"/>
</dbReference>
<dbReference type="InterPro" id="IPR036390">
    <property type="entry name" value="WH_DNA-bd_sf"/>
</dbReference>